<reference evidence="2 3" key="1">
    <citation type="submission" date="2019-01" db="EMBL/GenBank/DDBJ databases">
        <title>A draft genome assembly of the solar-powered sea slug Elysia chlorotica.</title>
        <authorList>
            <person name="Cai H."/>
            <person name="Li Q."/>
            <person name="Fang X."/>
            <person name="Li J."/>
            <person name="Curtis N.E."/>
            <person name="Altenburger A."/>
            <person name="Shibata T."/>
            <person name="Feng M."/>
            <person name="Maeda T."/>
            <person name="Schwartz J.A."/>
            <person name="Shigenobu S."/>
            <person name="Lundholm N."/>
            <person name="Nishiyama T."/>
            <person name="Yang H."/>
            <person name="Hasebe M."/>
            <person name="Li S."/>
            <person name="Pierce S.K."/>
            <person name="Wang J."/>
        </authorList>
    </citation>
    <scope>NUCLEOTIDE SEQUENCE [LARGE SCALE GENOMIC DNA]</scope>
    <source>
        <strain evidence="2">EC2010</strain>
        <tissue evidence="2">Whole organism of an adult</tissue>
    </source>
</reference>
<dbReference type="AlphaFoldDB" id="A0A3S1I191"/>
<organism evidence="2 3">
    <name type="scientific">Elysia chlorotica</name>
    <name type="common">Eastern emerald elysia</name>
    <name type="synonym">Sea slug</name>
    <dbReference type="NCBI Taxonomy" id="188477"/>
    <lineage>
        <taxon>Eukaryota</taxon>
        <taxon>Metazoa</taxon>
        <taxon>Spiralia</taxon>
        <taxon>Lophotrochozoa</taxon>
        <taxon>Mollusca</taxon>
        <taxon>Gastropoda</taxon>
        <taxon>Heterobranchia</taxon>
        <taxon>Euthyneura</taxon>
        <taxon>Panpulmonata</taxon>
        <taxon>Sacoglossa</taxon>
        <taxon>Placobranchoidea</taxon>
        <taxon>Plakobranchidae</taxon>
        <taxon>Elysia</taxon>
    </lineage>
</organism>
<feature type="compositionally biased region" description="Basic and acidic residues" evidence="1">
    <location>
        <begin position="207"/>
        <end position="217"/>
    </location>
</feature>
<evidence type="ECO:0000313" key="2">
    <source>
        <dbReference type="EMBL" id="RUS90222.1"/>
    </source>
</evidence>
<protein>
    <submittedName>
        <fullName evidence="2">Uncharacterized protein</fullName>
    </submittedName>
</protein>
<proteinExistence type="predicted"/>
<evidence type="ECO:0000256" key="1">
    <source>
        <dbReference type="SAM" id="MobiDB-lite"/>
    </source>
</evidence>
<name>A0A3S1I191_ELYCH</name>
<feature type="compositionally biased region" description="Basic and acidic residues" evidence="1">
    <location>
        <begin position="55"/>
        <end position="77"/>
    </location>
</feature>
<dbReference type="Proteomes" id="UP000271974">
    <property type="component" value="Unassembled WGS sequence"/>
</dbReference>
<sequence length="285" mass="31673">MKIDGGLKDVNHVALDSVYNKDAHFKPESELKSGFPQSDDHQKDDLGQVLPPKLNLDEDRDVREKQNDRLEDHREEENPNDAQNGQILEPFLPHKDSKVDENNNDGDDREDGILADHDGLGGAGGGEEGLDKRNAREEEEERDAIARREEDELGAGPGADNHQNPLGLRQLEVPGRREVEADEEEMRDRGGPGAGAGVGQQLPPAIGDREGDSDKFGDNQYFGEADDDRQMAQEDEQQNNEGEEEEGEEEEDEEGELENADNQLEDEQGMNEGLDEADRPMAPFN</sequence>
<dbReference type="EMBL" id="RQTK01000037">
    <property type="protein sequence ID" value="RUS90222.1"/>
    <property type="molecule type" value="Genomic_DNA"/>
</dbReference>
<evidence type="ECO:0000313" key="3">
    <source>
        <dbReference type="Proteomes" id="UP000271974"/>
    </source>
</evidence>
<comment type="caution">
    <text evidence="2">The sequence shown here is derived from an EMBL/GenBank/DDBJ whole genome shotgun (WGS) entry which is preliminary data.</text>
</comment>
<gene>
    <name evidence="2" type="ORF">EGW08_002003</name>
</gene>
<feature type="compositionally biased region" description="Acidic residues" evidence="1">
    <location>
        <begin position="233"/>
        <end position="275"/>
    </location>
</feature>
<feature type="region of interest" description="Disordered" evidence="1">
    <location>
        <begin position="26"/>
        <end position="285"/>
    </location>
</feature>
<keyword evidence="3" id="KW-1185">Reference proteome</keyword>
<accession>A0A3S1I191</accession>
<feature type="compositionally biased region" description="Basic and acidic residues" evidence="1">
    <location>
        <begin position="92"/>
        <end position="101"/>
    </location>
</feature>